<dbReference type="EMBL" id="CP026119">
    <property type="protein sequence ID" value="QAS54860.1"/>
    <property type="molecule type" value="Genomic_DNA"/>
</dbReference>
<name>A0A410MJI6_9BACI</name>
<dbReference type="AlphaFoldDB" id="A0A410MJI6"/>
<gene>
    <name evidence="1" type="ORF">HLI_21655</name>
</gene>
<evidence type="ECO:0000313" key="2">
    <source>
        <dbReference type="Proteomes" id="UP000287756"/>
    </source>
</evidence>
<keyword evidence="1" id="KW-0614">Plasmid</keyword>
<evidence type="ECO:0000313" key="1">
    <source>
        <dbReference type="EMBL" id="QAS54860.1"/>
    </source>
</evidence>
<dbReference type="RefSeq" id="WP_128527088.1">
    <property type="nucleotide sequence ID" value="NZ_CP026119.1"/>
</dbReference>
<dbReference type="Proteomes" id="UP000287756">
    <property type="component" value="Plasmid pLDW-31"/>
</dbReference>
<sequence length="216" mass="25323">MLLKEEGIEDFIADIKESELNIETLSLKFNPEKSYALINALGTSSIMQNEEYYENVEENVFATEFSWFGPLCQELNSLITANMRVDTEGNFDQEKVMLEVNVVMPRKISSLYKELKPLVLFHPYITSMKVKGGKGRIRNIFFYLELDAKMVNKTINHKENINHQILTQWIYGLEVCERDNRSKKVFDNRFKVVNGKMNRTVKKEMVSQYFNHNDDK</sequence>
<accession>A0A410MJI6</accession>
<organism evidence="1 2">
    <name type="scientific">Halobacillus litoralis</name>
    <dbReference type="NCBI Taxonomy" id="45668"/>
    <lineage>
        <taxon>Bacteria</taxon>
        <taxon>Bacillati</taxon>
        <taxon>Bacillota</taxon>
        <taxon>Bacilli</taxon>
        <taxon>Bacillales</taxon>
        <taxon>Bacillaceae</taxon>
        <taxon>Halobacillus</taxon>
    </lineage>
</organism>
<protein>
    <submittedName>
        <fullName evidence="1">Uncharacterized protein</fullName>
    </submittedName>
</protein>
<reference evidence="1 2" key="1">
    <citation type="submission" date="2018-01" db="EMBL/GenBank/DDBJ databases">
        <title>The whole genome sequencing and assembly of Halobacillus litoralis ERB031 strain.</title>
        <authorList>
            <person name="Lee S.-J."/>
            <person name="Park M.-K."/>
            <person name="Kim J.-Y."/>
            <person name="Lee Y.-J."/>
            <person name="Yi H."/>
            <person name="Bahn Y.-S."/>
            <person name="Kim J.F."/>
            <person name="Lee D.-W."/>
        </authorList>
    </citation>
    <scope>NUCLEOTIDE SEQUENCE [LARGE SCALE GENOMIC DNA]</scope>
    <source>
        <strain evidence="1 2">ERB 031</strain>
        <plasmid evidence="2">pldw-31</plasmid>
    </source>
</reference>
<dbReference type="OrthoDB" id="2848230at2"/>
<proteinExistence type="predicted"/>
<dbReference type="KEGG" id="hli:HLI_21655"/>
<geneLocation type="plasmid" evidence="2">
    <name>pldw-31</name>
</geneLocation>